<reference evidence="3 4" key="1">
    <citation type="submission" date="2019-10" db="EMBL/GenBank/DDBJ databases">
        <title>Taxonomy of Antarctic Massilia spp.: description of Massilia rubra sp. nov., Massilia aquatica sp. nov., Massilia mucilaginosa sp. nov., Massilia frigida sp. nov. isolated from streams, lakes and regoliths.</title>
        <authorList>
            <person name="Holochova P."/>
            <person name="Sedlacek I."/>
            <person name="Kralova S."/>
            <person name="Maslanova I."/>
            <person name="Busse H.-J."/>
            <person name="Stankova E."/>
            <person name="Vrbovska V."/>
            <person name="Kovarovic V."/>
            <person name="Bartak M."/>
            <person name="Svec P."/>
            <person name="Pantucek R."/>
        </authorList>
    </citation>
    <scope>NUCLEOTIDE SEQUENCE [LARGE SCALE GENOMIC DNA]</scope>
    <source>
        <strain evidence="3 4">CCM 8733</strain>
    </source>
</reference>
<feature type="domain" description="YcxB-like C-terminal" evidence="2">
    <location>
        <begin position="95"/>
        <end position="146"/>
    </location>
</feature>
<evidence type="ECO:0000256" key="1">
    <source>
        <dbReference type="SAM" id="Phobius"/>
    </source>
</evidence>
<feature type="transmembrane region" description="Helical" evidence="1">
    <location>
        <begin position="21"/>
        <end position="41"/>
    </location>
</feature>
<accession>A0ABX0P0V0</accession>
<dbReference type="Proteomes" id="UP000609726">
    <property type="component" value="Unassembled WGS sequence"/>
</dbReference>
<dbReference type="InterPro" id="IPR025588">
    <property type="entry name" value="YcxB-like_C"/>
</dbReference>
<name>A0ABX0P0V0_9BURK</name>
<gene>
    <name evidence="3" type="ORF">F2P45_28470</name>
</gene>
<proteinExistence type="predicted"/>
<keyword evidence="4" id="KW-1185">Reference proteome</keyword>
<evidence type="ECO:0000313" key="3">
    <source>
        <dbReference type="EMBL" id="NHZ92913.1"/>
    </source>
</evidence>
<dbReference type="Pfam" id="PF14317">
    <property type="entry name" value="YcxB"/>
    <property type="match status" value="1"/>
</dbReference>
<organism evidence="3 4">
    <name type="scientific">Massilia mucilaginosa</name>
    <dbReference type="NCBI Taxonomy" id="2609282"/>
    <lineage>
        <taxon>Bacteria</taxon>
        <taxon>Pseudomonadati</taxon>
        <taxon>Pseudomonadota</taxon>
        <taxon>Betaproteobacteria</taxon>
        <taxon>Burkholderiales</taxon>
        <taxon>Oxalobacteraceae</taxon>
        <taxon>Telluria group</taxon>
        <taxon>Massilia</taxon>
    </lineage>
</organism>
<keyword evidence="1" id="KW-0472">Membrane</keyword>
<sequence length="161" mass="19018">MRVEFELKFRDHLIFNIAHQLRSVMLHLFYAFGLLLIFLFADDEEDILVTSLTAVFAYLASWLIQLIFLAAYLRVGNNRTMLTHKVVELHHDALYEESRFARSYHFWPGIQKAARRHGYMVIYTTSLTAIVIPKRAFQSESEHDKFWMALNRKLVHETDAQ</sequence>
<comment type="caution">
    <text evidence="3">The sequence shown here is derived from an EMBL/GenBank/DDBJ whole genome shotgun (WGS) entry which is preliminary data.</text>
</comment>
<protein>
    <recommendedName>
        <fullName evidence="2">YcxB-like C-terminal domain-containing protein</fullName>
    </recommendedName>
</protein>
<feature type="transmembrane region" description="Helical" evidence="1">
    <location>
        <begin position="47"/>
        <end position="73"/>
    </location>
</feature>
<evidence type="ECO:0000313" key="4">
    <source>
        <dbReference type="Proteomes" id="UP000609726"/>
    </source>
</evidence>
<dbReference type="RefSeq" id="WP_166881606.1">
    <property type="nucleotide sequence ID" value="NZ_WHJH01000056.1"/>
</dbReference>
<keyword evidence="1" id="KW-0812">Transmembrane</keyword>
<keyword evidence="1" id="KW-1133">Transmembrane helix</keyword>
<dbReference type="EMBL" id="WHJH01000056">
    <property type="protein sequence ID" value="NHZ92913.1"/>
    <property type="molecule type" value="Genomic_DNA"/>
</dbReference>
<evidence type="ECO:0000259" key="2">
    <source>
        <dbReference type="Pfam" id="PF14317"/>
    </source>
</evidence>